<dbReference type="GO" id="GO:0030414">
    <property type="term" value="F:peptidase inhibitor activity"/>
    <property type="evidence" value="ECO:0007669"/>
    <property type="project" value="TreeGrafter"/>
</dbReference>
<dbReference type="InterPro" id="IPR008914">
    <property type="entry name" value="PEBP"/>
</dbReference>
<dbReference type="SUPFAM" id="SSF49777">
    <property type="entry name" value="PEBP-like"/>
    <property type="match status" value="1"/>
</dbReference>
<dbReference type="GO" id="GO:0046578">
    <property type="term" value="P:regulation of Ras protein signal transduction"/>
    <property type="evidence" value="ECO:0007669"/>
    <property type="project" value="TreeGrafter"/>
</dbReference>
<dbReference type="AlphaFoldDB" id="A0A437AF54"/>
<dbReference type="Gene3D" id="3.90.280.10">
    <property type="entry name" value="PEBP-like"/>
    <property type="match status" value="1"/>
</dbReference>
<proteinExistence type="predicted"/>
<name>A0A437AF54_ARTFL</name>
<dbReference type="InterPro" id="IPR035810">
    <property type="entry name" value="PEBP_euk"/>
</dbReference>
<evidence type="ECO:0000313" key="4">
    <source>
        <dbReference type="Proteomes" id="UP000283090"/>
    </source>
</evidence>
<keyword evidence="2" id="KW-0732">Signal</keyword>
<dbReference type="OrthoDB" id="2506647at2759"/>
<evidence type="ECO:0000313" key="3">
    <source>
        <dbReference type="EMBL" id="RVD89447.1"/>
    </source>
</evidence>
<dbReference type="RefSeq" id="XP_067494991.1">
    <property type="nucleotide sequence ID" value="XM_067633660.1"/>
</dbReference>
<dbReference type="VEuPathDB" id="FungiDB:DFL_000455"/>
<dbReference type="CDD" id="cd00866">
    <property type="entry name" value="PEBP_euk"/>
    <property type="match status" value="1"/>
</dbReference>
<dbReference type="Proteomes" id="UP000283090">
    <property type="component" value="Unassembled WGS sequence"/>
</dbReference>
<dbReference type="InterPro" id="IPR036610">
    <property type="entry name" value="PEBP-like_sf"/>
</dbReference>
<dbReference type="GeneID" id="93582766"/>
<dbReference type="PANTHER" id="PTHR11362:SF78">
    <property type="entry name" value="PROTEASE INHIBITOR"/>
    <property type="match status" value="1"/>
</dbReference>
<dbReference type="STRING" id="97331.A0A437AF54"/>
<feature type="chain" id="PRO_5019307858" description="PEBP-like protein" evidence="2">
    <location>
        <begin position="19"/>
        <end position="287"/>
    </location>
</feature>
<dbReference type="GO" id="GO:0030162">
    <property type="term" value="P:regulation of proteolysis"/>
    <property type="evidence" value="ECO:0007669"/>
    <property type="project" value="TreeGrafter"/>
</dbReference>
<evidence type="ECO:0000256" key="2">
    <source>
        <dbReference type="SAM" id="SignalP"/>
    </source>
</evidence>
<gene>
    <name evidence="3" type="ORF">DFL_000455</name>
</gene>
<accession>A0A437AF54</accession>
<evidence type="ECO:0000256" key="1">
    <source>
        <dbReference type="SAM" id="MobiDB-lite"/>
    </source>
</evidence>
<protein>
    <recommendedName>
        <fullName evidence="5">PEBP-like protein</fullName>
    </recommendedName>
</protein>
<comment type="caution">
    <text evidence="3">The sequence shown here is derived from an EMBL/GenBank/DDBJ whole genome shotgun (WGS) entry which is preliminary data.</text>
</comment>
<dbReference type="GO" id="GO:0005543">
    <property type="term" value="F:phospholipid binding"/>
    <property type="evidence" value="ECO:0007669"/>
    <property type="project" value="TreeGrafter"/>
</dbReference>
<feature type="compositionally biased region" description="Low complexity" evidence="1">
    <location>
        <begin position="223"/>
        <end position="261"/>
    </location>
</feature>
<sequence>MASKYITSLLALAATAFSQTPSDFVPKADEWFPVTYDELANPKFFVNGGLFDKNSVQSTPSIYIPDSPSFAGQTFVILMVDPDAPSPSNNSLGQILHWMQPGVKIPLNTQKVKSPEGKDLLKLDTTSTNAIVPYRGPAPPSQDPHHYIFLLFLQPESTFSLPTGFEKYQGGNDRRKFSAEKFVAAAGLKDPVLGTYFLSGKNTVGDGSQGIQDFSGGTGSGTNNGTATSSATGPGATSAPGTPTSNNGTTVVFPTPTPTQTKNDAGAMRSSPFGLVGVFAFVLLFLA</sequence>
<organism evidence="3 4">
    <name type="scientific">Arthrobotrys flagrans</name>
    <name type="common">Nematode-trapping fungus</name>
    <name type="synonym">Trichothecium flagrans</name>
    <dbReference type="NCBI Taxonomy" id="97331"/>
    <lineage>
        <taxon>Eukaryota</taxon>
        <taxon>Fungi</taxon>
        <taxon>Dikarya</taxon>
        <taxon>Ascomycota</taxon>
        <taxon>Pezizomycotina</taxon>
        <taxon>Orbiliomycetes</taxon>
        <taxon>Orbiliales</taxon>
        <taxon>Orbiliaceae</taxon>
        <taxon>Arthrobotrys</taxon>
    </lineage>
</organism>
<feature type="region of interest" description="Disordered" evidence="1">
    <location>
        <begin position="209"/>
        <end position="265"/>
    </location>
</feature>
<dbReference type="Pfam" id="PF01161">
    <property type="entry name" value="PBP"/>
    <property type="match status" value="1"/>
</dbReference>
<keyword evidence="4" id="KW-1185">Reference proteome</keyword>
<feature type="signal peptide" evidence="2">
    <location>
        <begin position="1"/>
        <end position="18"/>
    </location>
</feature>
<dbReference type="PANTHER" id="PTHR11362">
    <property type="entry name" value="PHOSPHATIDYLETHANOLAMINE-BINDING PROTEIN"/>
    <property type="match status" value="1"/>
</dbReference>
<dbReference type="EMBL" id="SAEB01000001">
    <property type="protein sequence ID" value="RVD89447.1"/>
    <property type="molecule type" value="Genomic_DNA"/>
</dbReference>
<reference evidence="3 4" key="1">
    <citation type="submission" date="2019-01" db="EMBL/GenBank/DDBJ databases">
        <title>Intercellular communication is required for trap formation in the nematode-trapping fungus Duddingtonia flagrans.</title>
        <authorList>
            <person name="Youssar L."/>
            <person name="Wernet V."/>
            <person name="Hensel N."/>
            <person name="Hildebrandt H.-G."/>
            <person name="Fischer R."/>
        </authorList>
    </citation>
    <scope>NUCLEOTIDE SEQUENCE [LARGE SCALE GENOMIC DNA]</scope>
    <source>
        <strain evidence="3 4">CBS H-5679</strain>
    </source>
</reference>
<evidence type="ECO:0008006" key="5">
    <source>
        <dbReference type="Google" id="ProtNLM"/>
    </source>
</evidence>